<proteinExistence type="predicted"/>
<reference evidence="1" key="1">
    <citation type="submission" date="2021-05" db="EMBL/GenBank/DDBJ databases">
        <authorList>
            <person name="Pietrasiak N."/>
            <person name="Ward R."/>
            <person name="Stajich J.E."/>
            <person name="Kurbessoian T."/>
        </authorList>
    </citation>
    <scope>NUCLEOTIDE SEQUENCE</scope>
    <source>
        <strain evidence="1">GSE-TBD4-15B</strain>
    </source>
</reference>
<accession>A0A951U440</accession>
<evidence type="ECO:0000313" key="1">
    <source>
        <dbReference type="EMBL" id="MBW4465240.1"/>
    </source>
</evidence>
<sequence length="76" mass="9001">MSYRDALSPWCIVQHLPNMRRQIILRFRQRNNAEDHLRLLKALSPAITYELMFDLSLEQELRFRATPNLTSSPSDD</sequence>
<comment type="caution">
    <text evidence="1">The sequence shown here is derived from an EMBL/GenBank/DDBJ whole genome shotgun (WGS) entry which is preliminary data.</text>
</comment>
<dbReference type="AlphaFoldDB" id="A0A951U440"/>
<reference evidence="1" key="2">
    <citation type="journal article" date="2022" name="Microbiol. Resour. Announc.">
        <title>Metagenome Sequencing to Explore Phylogenomics of Terrestrial Cyanobacteria.</title>
        <authorList>
            <person name="Ward R.D."/>
            <person name="Stajich J.E."/>
            <person name="Johansen J.R."/>
            <person name="Huntemann M."/>
            <person name="Clum A."/>
            <person name="Foster B."/>
            <person name="Foster B."/>
            <person name="Roux S."/>
            <person name="Palaniappan K."/>
            <person name="Varghese N."/>
            <person name="Mukherjee S."/>
            <person name="Reddy T.B.K."/>
            <person name="Daum C."/>
            <person name="Copeland A."/>
            <person name="Chen I.A."/>
            <person name="Ivanova N.N."/>
            <person name="Kyrpides N.C."/>
            <person name="Shapiro N."/>
            <person name="Eloe-Fadrosh E.A."/>
            <person name="Pietrasiak N."/>
        </authorList>
    </citation>
    <scope>NUCLEOTIDE SEQUENCE</scope>
    <source>
        <strain evidence="1">GSE-TBD4-15B</strain>
    </source>
</reference>
<evidence type="ECO:0000313" key="2">
    <source>
        <dbReference type="Proteomes" id="UP000707356"/>
    </source>
</evidence>
<protein>
    <submittedName>
        <fullName evidence="1">Uncharacterized protein</fullName>
    </submittedName>
</protein>
<organism evidence="1 2">
    <name type="scientific">Pegethrix bostrychoides GSE-TBD4-15B</name>
    <dbReference type="NCBI Taxonomy" id="2839662"/>
    <lineage>
        <taxon>Bacteria</taxon>
        <taxon>Bacillati</taxon>
        <taxon>Cyanobacteriota</taxon>
        <taxon>Cyanophyceae</taxon>
        <taxon>Oculatellales</taxon>
        <taxon>Oculatellaceae</taxon>
        <taxon>Pegethrix</taxon>
    </lineage>
</organism>
<name>A0A951U440_9CYAN</name>
<dbReference type="Proteomes" id="UP000707356">
    <property type="component" value="Unassembled WGS sequence"/>
</dbReference>
<dbReference type="EMBL" id="JAHHHV010000035">
    <property type="protein sequence ID" value="MBW4465240.1"/>
    <property type="molecule type" value="Genomic_DNA"/>
</dbReference>
<gene>
    <name evidence="1" type="ORF">KME07_07340</name>
</gene>